<dbReference type="GO" id="GO:0009253">
    <property type="term" value="P:peptidoglycan catabolic process"/>
    <property type="evidence" value="ECO:0007669"/>
    <property type="project" value="InterPro"/>
</dbReference>
<evidence type="ECO:0000313" key="5">
    <source>
        <dbReference type="Proteomes" id="UP000593890"/>
    </source>
</evidence>
<keyword evidence="2" id="KW-0961">Cell wall biogenesis/degradation</keyword>
<feature type="domain" description="SH3b" evidence="3">
    <location>
        <begin position="183"/>
        <end position="244"/>
    </location>
</feature>
<dbReference type="GO" id="GO:0008745">
    <property type="term" value="F:N-acetylmuramoyl-L-alanine amidase activity"/>
    <property type="evidence" value="ECO:0007669"/>
    <property type="project" value="InterPro"/>
</dbReference>
<dbReference type="Pfam" id="PF01520">
    <property type="entry name" value="Amidase_3"/>
    <property type="match status" value="1"/>
</dbReference>
<dbReference type="PROSITE" id="PS51781">
    <property type="entry name" value="SH3B"/>
    <property type="match status" value="1"/>
</dbReference>
<dbReference type="Gene3D" id="3.40.630.40">
    <property type="entry name" value="Zn-dependent exopeptidases"/>
    <property type="match status" value="1"/>
</dbReference>
<dbReference type="Gene3D" id="2.30.30.40">
    <property type="entry name" value="SH3 Domains"/>
    <property type="match status" value="1"/>
</dbReference>
<dbReference type="SUPFAM" id="SSF53187">
    <property type="entry name" value="Zn-dependent exopeptidases"/>
    <property type="match status" value="1"/>
</dbReference>
<reference evidence="5" key="1">
    <citation type="submission" date="2020-07" db="EMBL/GenBank/DDBJ databases">
        <title>Complete genome sequencing of Clostridia bacterium strain 12CBH8.</title>
        <authorList>
            <person name="Sakamoto M."/>
            <person name="Murakami T."/>
            <person name="Mori H."/>
        </authorList>
    </citation>
    <scope>NUCLEOTIDE SEQUENCE [LARGE SCALE GENOMIC DNA]</scope>
    <source>
        <strain evidence="5">12CBH8</strain>
    </source>
</reference>
<gene>
    <name evidence="4" type="ORF">C12CBH8_09250</name>
</gene>
<dbReference type="AlphaFoldDB" id="A0A7I8D0L9"/>
<evidence type="ECO:0000256" key="2">
    <source>
        <dbReference type="ARBA" id="ARBA00023316"/>
    </source>
</evidence>
<dbReference type="SMART" id="SM00646">
    <property type="entry name" value="Ami_3"/>
    <property type="match status" value="1"/>
</dbReference>
<organism evidence="4 5">
    <name type="scientific">Solibaculum mannosilyticum</name>
    <dbReference type="NCBI Taxonomy" id="2780922"/>
    <lineage>
        <taxon>Bacteria</taxon>
        <taxon>Bacillati</taxon>
        <taxon>Bacillota</taxon>
        <taxon>Clostridia</taxon>
        <taxon>Eubacteriales</taxon>
        <taxon>Oscillospiraceae</taxon>
        <taxon>Solibaculum</taxon>
    </lineage>
</organism>
<keyword evidence="5" id="KW-1185">Reference proteome</keyword>
<evidence type="ECO:0000259" key="3">
    <source>
        <dbReference type="PROSITE" id="PS51781"/>
    </source>
</evidence>
<dbReference type="RefSeq" id="WP_090263515.1">
    <property type="nucleotide sequence ID" value="NZ_AP023321.1"/>
</dbReference>
<dbReference type="Pfam" id="PF08239">
    <property type="entry name" value="SH3_3"/>
    <property type="match status" value="1"/>
</dbReference>
<dbReference type="GO" id="GO:0071555">
    <property type="term" value="P:cell wall organization"/>
    <property type="evidence" value="ECO:0007669"/>
    <property type="project" value="UniProtKB-KW"/>
</dbReference>
<dbReference type="Proteomes" id="UP000593890">
    <property type="component" value="Chromosome"/>
</dbReference>
<evidence type="ECO:0000256" key="1">
    <source>
        <dbReference type="ARBA" id="ARBA00022801"/>
    </source>
</evidence>
<keyword evidence="1" id="KW-0378">Hydrolase</keyword>
<dbReference type="EMBL" id="AP023321">
    <property type="protein sequence ID" value="BCI60286.1"/>
    <property type="molecule type" value="Genomic_DNA"/>
</dbReference>
<dbReference type="InterPro" id="IPR002508">
    <property type="entry name" value="MurNAc-LAA_cat"/>
</dbReference>
<dbReference type="KEGG" id="sman:C12CBH8_09250"/>
<dbReference type="InterPro" id="IPR003646">
    <property type="entry name" value="SH3-like_bac-type"/>
</dbReference>
<sequence>MPSIYLSPSTQEYNLYVNGGSEEQYMNLIADAMEPYLFSSGISFTRNTPDMTASSSIRESNRGSYDLHLALHSNAAPPNLSGQLQGSDVYYYPSSINGKRAADIIVQNLKDIYLDPSKVRALPTTTIGEVRLTRAPAVLIEFAYHDNYQDASWIKNNIDAIAANVVLSLTEYFDIPFLRPQPVYSGTVTTTRGATVYRLPSLDALSILIVPRGAKVNIRGQWEGWYLIDYNGVIGYVQTGDITV</sequence>
<name>A0A7I8D0L9_9FIRM</name>
<accession>A0A7I8D0L9</accession>
<evidence type="ECO:0000313" key="4">
    <source>
        <dbReference type="EMBL" id="BCI60286.1"/>
    </source>
</evidence>
<protein>
    <recommendedName>
        <fullName evidence="3">SH3b domain-containing protein</fullName>
    </recommendedName>
</protein>
<proteinExistence type="predicted"/>